<dbReference type="STRING" id="1737425.GCA_900049755_00978"/>
<proteinExistence type="predicted"/>
<dbReference type="InterPro" id="IPR029052">
    <property type="entry name" value="Metallo-depent_PP-like"/>
</dbReference>
<dbReference type="KEGG" id="cpre:Csp1_18960"/>
<reference evidence="3" key="1">
    <citation type="submission" date="2017-11" db="EMBL/GenBank/DDBJ databases">
        <title>Otitis media/interna in a cat caused by the recently described species Corynebacterium provencense.</title>
        <authorList>
            <person name="Kittl S."/>
            <person name="Brodard I."/>
            <person name="Rychener L."/>
            <person name="Jores J."/>
            <person name="Roosje P."/>
            <person name="Gobeli Brawand S."/>
        </authorList>
    </citation>
    <scope>NUCLEOTIDE SEQUENCE [LARGE SCALE GENOMIC DNA]</scope>
    <source>
        <strain evidence="3">17KM38</strain>
    </source>
</reference>
<dbReference type="EMBL" id="CP024988">
    <property type="protein sequence ID" value="AWT26669.1"/>
    <property type="molecule type" value="Genomic_DNA"/>
</dbReference>
<keyword evidence="3" id="KW-1185">Reference proteome</keyword>
<gene>
    <name evidence="2" type="primary">cpdA_1</name>
    <name evidence="2" type="ORF">Csp1_18960</name>
</gene>
<keyword evidence="2" id="KW-0378">Hydrolase</keyword>
<sequence length="202" mass="22616">MTDPFWTVSDLHLGHRLVAGLRGFADTDDHDRVILDNLREVPSGATLVCLGDISVRKDAYALDRLSALKAEKDLTLWLVPGNHDRVHPMFGWDSVAEWTPRYRKVFDVIAPDLQVRIGRWSVLLTHIPRASGKDSVPDPHQTPYLARWAGREGFDCTVHGHTHSPVPVTRKHVNLSLEATGLAPVSPEKLEELVTQAVRFRG</sequence>
<dbReference type="InterPro" id="IPR004843">
    <property type="entry name" value="Calcineurin-like_PHP"/>
</dbReference>
<evidence type="ECO:0000259" key="1">
    <source>
        <dbReference type="Pfam" id="PF00149"/>
    </source>
</evidence>
<dbReference type="SUPFAM" id="SSF56300">
    <property type="entry name" value="Metallo-dependent phosphatases"/>
    <property type="match status" value="1"/>
</dbReference>
<evidence type="ECO:0000313" key="3">
    <source>
        <dbReference type="Proteomes" id="UP000247696"/>
    </source>
</evidence>
<accession>A0A2Z3YR13</accession>
<dbReference type="EC" id="3.1.4.53" evidence="2"/>
<organism evidence="2 3">
    <name type="scientific">Corynebacterium provencense</name>
    <dbReference type="NCBI Taxonomy" id="1737425"/>
    <lineage>
        <taxon>Bacteria</taxon>
        <taxon>Bacillati</taxon>
        <taxon>Actinomycetota</taxon>
        <taxon>Actinomycetes</taxon>
        <taxon>Mycobacteriales</taxon>
        <taxon>Corynebacteriaceae</taxon>
        <taxon>Corynebacterium</taxon>
    </lineage>
</organism>
<dbReference type="RefSeq" id="WP_110481639.1">
    <property type="nucleotide sequence ID" value="NZ_CP024988.1"/>
</dbReference>
<dbReference type="Gene3D" id="3.60.21.10">
    <property type="match status" value="1"/>
</dbReference>
<dbReference type="Pfam" id="PF00149">
    <property type="entry name" value="Metallophos"/>
    <property type="match status" value="1"/>
</dbReference>
<name>A0A2Z3YR13_9CORY</name>
<dbReference type="AlphaFoldDB" id="A0A2Z3YR13"/>
<evidence type="ECO:0000313" key="2">
    <source>
        <dbReference type="EMBL" id="AWT26669.1"/>
    </source>
</evidence>
<dbReference type="GO" id="GO:0004115">
    <property type="term" value="F:3',5'-cyclic-AMP phosphodiesterase activity"/>
    <property type="evidence" value="ECO:0007669"/>
    <property type="project" value="UniProtKB-EC"/>
</dbReference>
<dbReference type="OrthoDB" id="5380073at2"/>
<feature type="domain" description="Calcineurin-like phosphoesterase" evidence="1">
    <location>
        <begin position="4"/>
        <end position="165"/>
    </location>
</feature>
<dbReference type="Proteomes" id="UP000247696">
    <property type="component" value="Chromosome"/>
</dbReference>
<protein>
    <submittedName>
        <fullName evidence="2">3',5'-cyclic adenosine monophosphate phosphodiesterase CpdA</fullName>
        <ecNumber evidence="2">3.1.4.53</ecNumber>
    </submittedName>
</protein>